<proteinExistence type="predicted"/>
<dbReference type="GO" id="GO:0016301">
    <property type="term" value="F:kinase activity"/>
    <property type="evidence" value="ECO:0007669"/>
    <property type="project" value="UniProtKB-KW"/>
</dbReference>
<keyword evidence="1" id="KW-0418">Kinase</keyword>
<protein>
    <submittedName>
        <fullName evidence="1">Kinase</fullName>
    </submittedName>
</protein>
<organism evidence="1 2">
    <name type="scientific">Novosphingobium fuchskuhlense</name>
    <dbReference type="NCBI Taxonomy" id="1117702"/>
    <lineage>
        <taxon>Bacteria</taxon>
        <taxon>Pseudomonadati</taxon>
        <taxon>Pseudomonadota</taxon>
        <taxon>Alphaproteobacteria</taxon>
        <taxon>Sphingomonadales</taxon>
        <taxon>Sphingomonadaceae</taxon>
        <taxon>Novosphingobium</taxon>
    </lineage>
</organism>
<name>A0A117UTA6_9SPHN</name>
<dbReference type="OrthoDB" id="455474at2"/>
<evidence type="ECO:0000313" key="2">
    <source>
        <dbReference type="Proteomes" id="UP000058012"/>
    </source>
</evidence>
<dbReference type="Proteomes" id="UP000058012">
    <property type="component" value="Unassembled WGS sequence"/>
</dbReference>
<dbReference type="Gene3D" id="3.40.50.300">
    <property type="entry name" value="P-loop containing nucleotide triphosphate hydrolases"/>
    <property type="match status" value="1"/>
</dbReference>
<sequence>MSGAGAAIAALIAAEGLPASYRATIEAHWRPLAAGIAARAVAAGRPLIVGVSGSQGSGKSTLCRMLEELLAGEHGLHAATLSLDDLYLTRSARADLARTVHPLFATRGVPGTHDVALGLAVLAGVRAGQAGPVLPRFDKASDDRAPESAWPAFAAPVDVLLFEGWCMGARPQAEADLVAPINRLEAEEDAQSIWRAHVNAALAGPYRALFDAPDVLVMLQAPGFDAVLGWRQLQEAKLRARTGGGMSDAQLARFVMHYERLTRHLLADLPPRADILIPLAADHTIGTPRY</sequence>
<dbReference type="SUPFAM" id="SSF52540">
    <property type="entry name" value="P-loop containing nucleoside triphosphate hydrolases"/>
    <property type="match status" value="1"/>
</dbReference>
<keyword evidence="2" id="KW-1185">Reference proteome</keyword>
<comment type="caution">
    <text evidence="1">The sequence shown here is derived from an EMBL/GenBank/DDBJ whole genome shotgun (WGS) entry which is preliminary data.</text>
</comment>
<evidence type="ECO:0000313" key="1">
    <source>
        <dbReference type="EMBL" id="KUR70437.1"/>
    </source>
</evidence>
<reference evidence="1 2" key="1">
    <citation type="submission" date="2015-10" db="EMBL/GenBank/DDBJ databases">
        <title>Draft genome sequence of Novosphingobium fuchskuhlense DSM 25065 isolated from a surface water sample of the southwest basin of Lake Grosse Fuchskuhle.</title>
        <authorList>
            <person name="Ruckert C."/>
            <person name="Winkler A."/>
            <person name="Glaeser J."/>
            <person name="Grossart H.-P."/>
            <person name="Kalinowski J."/>
            <person name="Glaeser S."/>
        </authorList>
    </citation>
    <scope>NUCLEOTIDE SEQUENCE [LARGE SCALE GENOMIC DNA]</scope>
    <source>
        <strain evidence="1 2">FNE08-7</strain>
    </source>
</reference>
<dbReference type="AlphaFoldDB" id="A0A117UTA6"/>
<dbReference type="InterPro" id="IPR027417">
    <property type="entry name" value="P-loop_NTPase"/>
</dbReference>
<dbReference type="EMBL" id="LLZS01000009">
    <property type="protein sequence ID" value="KUR70437.1"/>
    <property type="molecule type" value="Genomic_DNA"/>
</dbReference>
<dbReference type="PANTHER" id="PTHR10285">
    <property type="entry name" value="URIDINE KINASE"/>
    <property type="match status" value="1"/>
</dbReference>
<dbReference type="STRING" id="1117702.AQZ52_16595"/>
<keyword evidence="1" id="KW-0808">Transferase</keyword>
<gene>
    <name evidence="1" type="ORF">AQZ52_16595</name>
</gene>
<accession>A0A117UTA6</accession>